<dbReference type="PANTHER" id="PTHR31992:SF316">
    <property type="entry name" value="DOF ZINC FINGER PROTEIN DOF1.2"/>
    <property type="match status" value="1"/>
</dbReference>
<name>A0ABD3DGA0_9LAMI</name>
<evidence type="ECO:0000259" key="10">
    <source>
        <dbReference type="PROSITE" id="PS50884"/>
    </source>
</evidence>
<comment type="caution">
    <text evidence="11">The sequence shown here is derived from an EMBL/GenBank/DDBJ whole genome shotgun (WGS) entry which is preliminary data.</text>
</comment>
<dbReference type="InterPro" id="IPR003851">
    <property type="entry name" value="Znf_Dof"/>
</dbReference>
<evidence type="ECO:0000256" key="5">
    <source>
        <dbReference type="ARBA" id="ARBA00023125"/>
    </source>
</evidence>
<evidence type="ECO:0000313" key="11">
    <source>
        <dbReference type="EMBL" id="KAL3641148.1"/>
    </source>
</evidence>
<evidence type="ECO:0000313" key="12">
    <source>
        <dbReference type="Proteomes" id="UP001632038"/>
    </source>
</evidence>
<comment type="subcellular location">
    <subcellularLocation>
        <location evidence="8 9">Nucleus</location>
    </subcellularLocation>
</comment>
<keyword evidence="6 9" id="KW-0804">Transcription</keyword>
<keyword evidence="1 9" id="KW-0479">Metal-binding</keyword>
<dbReference type="PANTHER" id="PTHR31992">
    <property type="entry name" value="DOF ZINC FINGER PROTEIN DOF1.4-RELATED"/>
    <property type="match status" value="1"/>
</dbReference>
<evidence type="ECO:0000256" key="6">
    <source>
        <dbReference type="ARBA" id="ARBA00023163"/>
    </source>
</evidence>
<dbReference type="PROSITE" id="PS50884">
    <property type="entry name" value="ZF_DOF_2"/>
    <property type="match status" value="1"/>
</dbReference>
<evidence type="ECO:0000256" key="8">
    <source>
        <dbReference type="PROSITE-ProRule" id="PRU00071"/>
    </source>
</evidence>
<comment type="function">
    <text evidence="9">Transcription factor that binds specifically to a 5'-AA[AG]G-3' consensus core sequence.</text>
</comment>
<dbReference type="GO" id="GO:0003700">
    <property type="term" value="F:DNA-binding transcription factor activity"/>
    <property type="evidence" value="ECO:0007669"/>
    <property type="project" value="UniProtKB-UniRule"/>
</dbReference>
<evidence type="ECO:0000256" key="1">
    <source>
        <dbReference type="ARBA" id="ARBA00022723"/>
    </source>
</evidence>
<sequence length="272" mass="30057">MFTSTTTSDYSILDRPPISMPLVMDLSSTKWKCNNIEIAPNCPRCASTNTKFCYYNNYSLSQPRYFCKACRRYWTKGGSLRNVPVGGGCRKSRRARATTRQDGAHNCVSPTLSPGGGQGQAGELGNSTCIDVAAVYAKYVNHDAGVEESFCPGASSGSSEIDSHIKDVTMFDDRMQHVLPQFSVHQGMDGQDYVYQDFNAFDQMAQGMIVDEIRADVLWSEGTSLSNFGSNVQPAMQVQDFGLISPDDDQFRLPENLVADNWGSFDLSAYEF</sequence>
<keyword evidence="12" id="KW-1185">Reference proteome</keyword>
<evidence type="ECO:0000256" key="2">
    <source>
        <dbReference type="ARBA" id="ARBA00022771"/>
    </source>
</evidence>
<dbReference type="Proteomes" id="UP001632038">
    <property type="component" value="Unassembled WGS sequence"/>
</dbReference>
<feature type="domain" description="Dof-type" evidence="10">
    <location>
        <begin position="40"/>
        <end position="94"/>
    </location>
</feature>
<proteinExistence type="predicted"/>
<dbReference type="GO" id="GO:0005634">
    <property type="term" value="C:nucleus"/>
    <property type="evidence" value="ECO:0007669"/>
    <property type="project" value="UniProtKB-SubCell"/>
</dbReference>
<dbReference type="EMBL" id="JAVIJP010000017">
    <property type="protein sequence ID" value="KAL3641148.1"/>
    <property type="molecule type" value="Genomic_DNA"/>
</dbReference>
<evidence type="ECO:0000256" key="7">
    <source>
        <dbReference type="ARBA" id="ARBA00023242"/>
    </source>
</evidence>
<accession>A0ABD3DGA0</accession>
<dbReference type="Pfam" id="PF02701">
    <property type="entry name" value="Zn_ribbon_Dof"/>
    <property type="match status" value="1"/>
</dbReference>
<dbReference type="GO" id="GO:0003677">
    <property type="term" value="F:DNA binding"/>
    <property type="evidence" value="ECO:0007669"/>
    <property type="project" value="UniProtKB-UniRule"/>
</dbReference>
<evidence type="ECO:0000256" key="9">
    <source>
        <dbReference type="RuleBase" id="RU369094"/>
    </source>
</evidence>
<organism evidence="11 12">
    <name type="scientific">Castilleja foliolosa</name>
    <dbReference type="NCBI Taxonomy" id="1961234"/>
    <lineage>
        <taxon>Eukaryota</taxon>
        <taxon>Viridiplantae</taxon>
        <taxon>Streptophyta</taxon>
        <taxon>Embryophyta</taxon>
        <taxon>Tracheophyta</taxon>
        <taxon>Spermatophyta</taxon>
        <taxon>Magnoliopsida</taxon>
        <taxon>eudicotyledons</taxon>
        <taxon>Gunneridae</taxon>
        <taxon>Pentapetalae</taxon>
        <taxon>asterids</taxon>
        <taxon>lamiids</taxon>
        <taxon>Lamiales</taxon>
        <taxon>Orobanchaceae</taxon>
        <taxon>Pedicularideae</taxon>
        <taxon>Castillejinae</taxon>
        <taxon>Castilleja</taxon>
    </lineage>
</organism>
<keyword evidence="4 9" id="KW-0805">Transcription regulation</keyword>
<keyword evidence="3 9" id="KW-0862">Zinc</keyword>
<gene>
    <name evidence="11" type="ORF">CASFOL_016116</name>
</gene>
<dbReference type="AlphaFoldDB" id="A0ABD3DGA0"/>
<keyword evidence="5 8" id="KW-0238">DNA-binding</keyword>
<dbReference type="PROSITE" id="PS01361">
    <property type="entry name" value="ZF_DOF_1"/>
    <property type="match status" value="1"/>
</dbReference>
<keyword evidence="7 8" id="KW-0539">Nucleus</keyword>
<keyword evidence="2 8" id="KW-0863">Zinc-finger</keyword>
<evidence type="ECO:0000256" key="4">
    <source>
        <dbReference type="ARBA" id="ARBA00023015"/>
    </source>
</evidence>
<dbReference type="InterPro" id="IPR045174">
    <property type="entry name" value="Dof"/>
</dbReference>
<dbReference type="GO" id="GO:0008270">
    <property type="term" value="F:zinc ion binding"/>
    <property type="evidence" value="ECO:0007669"/>
    <property type="project" value="UniProtKB-KW"/>
</dbReference>
<protein>
    <recommendedName>
        <fullName evidence="9">Dof zinc finger protein</fullName>
    </recommendedName>
</protein>
<reference evidence="12" key="1">
    <citation type="journal article" date="2024" name="IScience">
        <title>Strigolactones Initiate the Formation of Haustorium-like Structures in Castilleja.</title>
        <authorList>
            <person name="Buerger M."/>
            <person name="Peterson D."/>
            <person name="Chory J."/>
        </authorList>
    </citation>
    <scope>NUCLEOTIDE SEQUENCE [LARGE SCALE GENOMIC DNA]</scope>
</reference>
<evidence type="ECO:0000256" key="3">
    <source>
        <dbReference type="ARBA" id="ARBA00022833"/>
    </source>
</evidence>